<dbReference type="SUPFAM" id="SSF48452">
    <property type="entry name" value="TPR-like"/>
    <property type="match status" value="1"/>
</dbReference>
<keyword evidence="3" id="KW-1133">Transmembrane helix</keyword>
<feature type="compositionally biased region" description="Polar residues" evidence="2">
    <location>
        <begin position="183"/>
        <end position="208"/>
    </location>
</feature>
<reference evidence="4 5" key="1">
    <citation type="submission" date="2023-01" db="EMBL/GenBank/DDBJ databases">
        <title>Psychrosphaera sp. nov., isolated from marine algae.</title>
        <authorList>
            <person name="Bayburt H."/>
            <person name="Choi B.J."/>
            <person name="Kim J.M."/>
            <person name="Choi D.G."/>
            <person name="Jeon C.O."/>
        </authorList>
    </citation>
    <scope>NUCLEOTIDE SEQUENCE [LARGE SCALE GENOMIC DNA]</scope>
    <source>
        <strain evidence="4 5">G1-22</strain>
    </source>
</reference>
<name>A0ABT5FDJ4_9GAMM</name>
<dbReference type="Proteomes" id="UP001528411">
    <property type="component" value="Unassembled WGS sequence"/>
</dbReference>
<evidence type="ECO:0000256" key="1">
    <source>
        <dbReference type="PROSITE-ProRule" id="PRU00339"/>
    </source>
</evidence>
<keyword evidence="3" id="KW-0812">Transmembrane</keyword>
<dbReference type="Gene3D" id="1.25.40.10">
    <property type="entry name" value="Tetratricopeptide repeat domain"/>
    <property type="match status" value="1"/>
</dbReference>
<dbReference type="EMBL" id="JAQOMS010000002">
    <property type="protein sequence ID" value="MDC2889587.1"/>
    <property type="molecule type" value="Genomic_DNA"/>
</dbReference>
<dbReference type="RefSeq" id="WP_272180989.1">
    <property type="nucleotide sequence ID" value="NZ_JAQOMS010000002.1"/>
</dbReference>
<evidence type="ECO:0000256" key="2">
    <source>
        <dbReference type="SAM" id="MobiDB-lite"/>
    </source>
</evidence>
<protein>
    <recommendedName>
        <fullName evidence="6">MSHA biogenesis protein MshN</fullName>
    </recommendedName>
</protein>
<feature type="repeat" description="TPR" evidence="1">
    <location>
        <begin position="331"/>
        <end position="364"/>
    </location>
</feature>
<keyword evidence="1" id="KW-0802">TPR repeat</keyword>
<feature type="region of interest" description="Disordered" evidence="2">
    <location>
        <begin position="175"/>
        <end position="208"/>
    </location>
</feature>
<comment type="caution">
    <text evidence="4">The sequence shown here is derived from an EMBL/GenBank/DDBJ whole genome shotgun (WGS) entry which is preliminary data.</text>
</comment>
<evidence type="ECO:0008006" key="6">
    <source>
        <dbReference type="Google" id="ProtNLM"/>
    </source>
</evidence>
<accession>A0ABT5FDJ4</accession>
<keyword evidence="5" id="KW-1185">Reference proteome</keyword>
<dbReference type="SMART" id="SM00028">
    <property type="entry name" value="TPR"/>
    <property type="match status" value="3"/>
</dbReference>
<proteinExistence type="predicted"/>
<evidence type="ECO:0000256" key="3">
    <source>
        <dbReference type="SAM" id="Phobius"/>
    </source>
</evidence>
<organism evidence="4 5">
    <name type="scientific">Psychrosphaera algicola</name>
    <dbReference type="NCBI Taxonomy" id="3023714"/>
    <lineage>
        <taxon>Bacteria</taxon>
        <taxon>Pseudomonadati</taxon>
        <taxon>Pseudomonadota</taxon>
        <taxon>Gammaproteobacteria</taxon>
        <taxon>Alteromonadales</taxon>
        <taxon>Pseudoalteromonadaceae</taxon>
        <taxon>Psychrosphaera</taxon>
    </lineage>
</organism>
<dbReference type="InterPro" id="IPR011990">
    <property type="entry name" value="TPR-like_helical_dom_sf"/>
</dbReference>
<dbReference type="Pfam" id="PF13432">
    <property type="entry name" value="TPR_16"/>
    <property type="match status" value="1"/>
</dbReference>
<dbReference type="PROSITE" id="PS50005">
    <property type="entry name" value="TPR"/>
    <property type="match status" value="1"/>
</dbReference>
<gene>
    <name evidence="4" type="ORF">PN838_13400</name>
</gene>
<evidence type="ECO:0000313" key="5">
    <source>
        <dbReference type="Proteomes" id="UP001528411"/>
    </source>
</evidence>
<evidence type="ECO:0000313" key="4">
    <source>
        <dbReference type="EMBL" id="MDC2889587.1"/>
    </source>
</evidence>
<dbReference type="InterPro" id="IPR019734">
    <property type="entry name" value="TPR_rpt"/>
</dbReference>
<keyword evidence="3" id="KW-0472">Membrane</keyword>
<sequence length="414" mass="45815">MSVINKMLKDLDQRQSEAPDENQSNINRNYVPVVKSKTNWLLVVMCLILVALVVIGWKLSFSNNESQPASNNYPATGVSQNEQSSLKITALKAPVKSEQLNAQSEVNRVQSSLALDSEQRSKAETELSNQLSNLAQEQELMETKVSNPITSSQAATEQEPAPVKKLASAEAKVVENNRKEQLPETTSVASIRQDSAQASEQSNAVDEPSNINESSFVIERTNVSLTPEQRVEKLLVSAKKSFDKGYISEGITQLEQLLKMSDGHIEARSLLAGAWYGRGESNRAISILNNGLQRYPNIELWRLTAAKIFFKENNAAGALSYLDVQINDASIEFLTMKGSLGRQLQQFDKAEQAYLQLIELQPKKGNWWLGLAIAQDSQGKFEQALESYTTLLQLGGVSKDSMTFAKQRSTELKG</sequence>
<feature type="transmembrane region" description="Helical" evidence="3">
    <location>
        <begin position="38"/>
        <end position="57"/>
    </location>
</feature>
<dbReference type="Pfam" id="PF14559">
    <property type="entry name" value="TPR_19"/>
    <property type="match status" value="1"/>
</dbReference>